<protein>
    <submittedName>
        <fullName evidence="1">Uncharacterized protein</fullName>
    </submittedName>
</protein>
<reference evidence="1" key="1">
    <citation type="journal article" date="2015" name="Nature">
        <title>Complex archaea that bridge the gap between prokaryotes and eukaryotes.</title>
        <authorList>
            <person name="Spang A."/>
            <person name="Saw J.H."/>
            <person name="Jorgensen S.L."/>
            <person name="Zaremba-Niedzwiedzka K."/>
            <person name="Martijn J."/>
            <person name="Lind A.E."/>
            <person name="van Eijk R."/>
            <person name="Schleper C."/>
            <person name="Guy L."/>
            <person name="Ettema T.J."/>
        </authorList>
    </citation>
    <scope>NUCLEOTIDE SEQUENCE</scope>
</reference>
<proteinExistence type="predicted"/>
<dbReference type="InterPro" id="IPR038765">
    <property type="entry name" value="Papain-like_cys_pep_sf"/>
</dbReference>
<sequence length="173" mass="20361">MELKEIRYLFHKSQFDGISIYTWALAVVRLGWGDLKYNYDHVEIEFVDRYLCFSSTLRDKSKGVRFSPTQEILKNPDRWETIVTWVTPKMERKLFQAAQGEVGKGYDKLGLFTGFFLLAPYLQNDKKRYCSDIVGWLAYIAKQLKKRYWIVSPRRLAGLMAKKHGRPIPLTEI</sequence>
<accession>A0A0F8WYH3</accession>
<dbReference type="EMBL" id="LAZR01066479">
    <property type="protein sequence ID" value="KKK53490.1"/>
    <property type="molecule type" value="Genomic_DNA"/>
</dbReference>
<dbReference type="AlphaFoldDB" id="A0A0F8WYH3"/>
<dbReference type="SUPFAM" id="SSF54001">
    <property type="entry name" value="Cysteine proteinases"/>
    <property type="match status" value="1"/>
</dbReference>
<comment type="caution">
    <text evidence="1">The sequence shown here is derived from an EMBL/GenBank/DDBJ whole genome shotgun (WGS) entry which is preliminary data.</text>
</comment>
<evidence type="ECO:0000313" key="1">
    <source>
        <dbReference type="EMBL" id="KKK53490.1"/>
    </source>
</evidence>
<name>A0A0F8WYH3_9ZZZZ</name>
<gene>
    <name evidence="1" type="ORF">LCGC14_3094280</name>
</gene>
<organism evidence="1">
    <name type="scientific">marine sediment metagenome</name>
    <dbReference type="NCBI Taxonomy" id="412755"/>
    <lineage>
        <taxon>unclassified sequences</taxon>
        <taxon>metagenomes</taxon>
        <taxon>ecological metagenomes</taxon>
    </lineage>
</organism>